<keyword evidence="2" id="KW-1185">Reference proteome</keyword>
<dbReference type="RefSeq" id="WP_155349104.1">
    <property type="nucleotide sequence ID" value="NZ_BAAAHM010000005.1"/>
</dbReference>
<protein>
    <submittedName>
        <fullName evidence="1">Peptide synthetase</fullName>
    </submittedName>
</protein>
<comment type="caution">
    <text evidence="1">The sequence shown here is derived from an EMBL/GenBank/DDBJ whole genome shotgun (WGS) entry which is preliminary data.</text>
</comment>
<dbReference type="OrthoDB" id="4806613at2"/>
<organism evidence="1 2">
    <name type="scientific">Acrocarpospora pleiomorpha</name>
    <dbReference type="NCBI Taxonomy" id="90975"/>
    <lineage>
        <taxon>Bacteria</taxon>
        <taxon>Bacillati</taxon>
        <taxon>Actinomycetota</taxon>
        <taxon>Actinomycetes</taxon>
        <taxon>Streptosporangiales</taxon>
        <taxon>Streptosporangiaceae</taxon>
        <taxon>Acrocarpospora</taxon>
    </lineage>
</organism>
<proteinExistence type="predicted"/>
<accession>A0A5M3XXH3</accession>
<dbReference type="EMBL" id="BLAF01000049">
    <property type="protein sequence ID" value="GES24251.1"/>
    <property type="molecule type" value="Genomic_DNA"/>
</dbReference>
<evidence type="ECO:0000313" key="2">
    <source>
        <dbReference type="Proteomes" id="UP000377595"/>
    </source>
</evidence>
<evidence type="ECO:0000313" key="1">
    <source>
        <dbReference type="EMBL" id="GES24251.1"/>
    </source>
</evidence>
<dbReference type="AlphaFoldDB" id="A0A5M3XXH3"/>
<dbReference type="SUPFAM" id="SSF160519">
    <property type="entry name" value="BB2672-like"/>
    <property type="match status" value="1"/>
</dbReference>
<dbReference type="Gene3D" id="3.30.1330.110">
    <property type="entry name" value="BB2672"/>
    <property type="match status" value="1"/>
</dbReference>
<dbReference type="Pfam" id="PF06684">
    <property type="entry name" value="AA_synth"/>
    <property type="match status" value="1"/>
</dbReference>
<dbReference type="InterPro" id="IPR035936">
    <property type="entry name" value="BB2672"/>
</dbReference>
<name>A0A5M3XXH3_9ACTN</name>
<sequence length="202" mass="21426">MNPAIRKISIFIEDLVHDESRDIDDGGWRTVVAAAVIENPWFGRGFVENLSPEALPLAAELGRLLAEHVVEAIGGADRLQAYGRAAMVGLGGEIEHTSAIIHTPSFGAAVRSVTKSQSLLYSTNARVPAGTCITLPGTHRDDDSLRDYYMSFDAVLVDAPREDEIVVALGGASGARPFARLGSRATDRAAMAADTHVTGSEA</sequence>
<gene>
    <name evidence="1" type="ORF">Aple_071500</name>
</gene>
<reference evidence="1 2" key="1">
    <citation type="submission" date="2019-10" db="EMBL/GenBank/DDBJ databases">
        <title>Whole genome shotgun sequence of Acrocarpospora pleiomorpha NBRC 16267.</title>
        <authorList>
            <person name="Ichikawa N."/>
            <person name="Kimura A."/>
            <person name="Kitahashi Y."/>
            <person name="Komaki H."/>
            <person name="Oguchi A."/>
        </authorList>
    </citation>
    <scope>NUCLEOTIDE SEQUENCE [LARGE SCALE GENOMIC DNA]</scope>
    <source>
        <strain evidence="1 2">NBRC 16267</strain>
    </source>
</reference>
<dbReference type="InterPro" id="IPR009569">
    <property type="entry name" value="AA_synth_put"/>
</dbReference>
<dbReference type="Proteomes" id="UP000377595">
    <property type="component" value="Unassembled WGS sequence"/>
</dbReference>